<evidence type="ECO:0000256" key="3">
    <source>
        <dbReference type="SAM" id="MobiDB-lite"/>
    </source>
</evidence>
<proteinExistence type="predicted"/>
<dbReference type="InterPro" id="IPR000980">
    <property type="entry name" value="SH2"/>
</dbReference>
<dbReference type="EMBL" id="JAFNEN010000008">
    <property type="protein sequence ID" value="KAG8201193.1"/>
    <property type="molecule type" value="Genomic_DNA"/>
</dbReference>
<feature type="domain" description="PID" evidence="4">
    <location>
        <begin position="66"/>
        <end position="198"/>
    </location>
</feature>
<dbReference type="InterPro" id="IPR011993">
    <property type="entry name" value="PH-like_dom_sf"/>
</dbReference>
<dbReference type="PANTHER" id="PTHR15832">
    <property type="entry name" value="SHC (SRC HOMOLOGY DOMAIN C-TERMINAL) ADAPTOR HOMOLOG"/>
    <property type="match status" value="1"/>
</dbReference>
<dbReference type="InterPro" id="IPR006020">
    <property type="entry name" value="PTB/PI_dom"/>
</dbReference>
<dbReference type="Pfam" id="PF00640">
    <property type="entry name" value="PID"/>
    <property type="match status" value="1"/>
</dbReference>
<feature type="region of interest" description="Disordered" evidence="3">
    <location>
        <begin position="317"/>
        <end position="363"/>
    </location>
</feature>
<feature type="region of interest" description="Disordered" evidence="3">
    <location>
        <begin position="377"/>
        <end position="436"/>
    </location>
</feature>
<dbReference type="InterPro" id="IPR036860">
    <property type="entry name" value="SH2_dom_sf"/>
</dbReference>
<evidence type="ECO:0000259" key="5">
    <source>
        <dbReference type="PROSITE" id="PS50001"/>
    </source>
</evidence>
<dbReference type="Pfam" id="PF00017">
    <property type="entry name" value="SH2"/>
    <property type="match status" value="1"/>
</dbReference>
<feature type="compositionally biased region" description="Low complexity" evidence="3">
    <location>
        <begin position="394"/>
        <end position="423"/>
    </location>
</feature>
<dbReference type="SUPFAM" id="SSF50729">
    <property type="entry name" value="PH domain-like"/>
    <property type="match status" value="1"/>
</dbReference>
<dbReference type="CDD" id="cd13157">
    <property type="entry name" value="PTB_tensin-related"/>
    <property type="match status" value="1"/>
</dbReference>
<keyword evidence="1 2" id="KW-0727">SH2 domain</keyword>
<evidence type="ECO:0000256" key="1">
    <source>
        <dbReference type="ARBA" id="ARBA00022999"/>
    </source>
</evidence>
<feature type="compositionally biased region" description="Basic and acidic residues" evidence="3">
    <location>
        <begin position="317"/>
        <end position="338"/>
    </location>
</feature>
<comment type="caution">
    <text evidence="6">The sequence shown here is derived from an EMBL/GenBank/DDBJ whole genome shotgun (WGS) entry which is preliminary data.</text>
</comment>
<evidence type="ECO:0000313" key="7">
    <source>
        <dbReference type="Proteomes" id="UP000827092"/>
    </source>
</evidence>
<evidence type="ECO:0000259" key="4">
    <source>
        <dbReference type="PROSITE" id="PS01179"/>
    </source>
</evidence>
<dbReference type="PANTHER" id="PTHR15832:SF2">
    <property type="entry name" value="SH2 DOMAIN-CONTAINING PROTEIN"/>
    <property type="match status" value="1"/>
</dbReference>
<dbReference type="AlphaFoldDB" id="A0AAV6VYD3"/>
<organism evidence="6 7">
    <name type="scientific">Oedothorax gibbosus</name>
    <dbReference type="NCBI Taxonomy" id="931172"/>
    <lineage>
        <taxon>Eukaryota</taxon>
        <taxon>Metazoa</taxon>
        <taxon>Ecdysozoa</taxon>
        <taxon>Arthropoda</taxon>
        <taxon>Chelicerata</taxon>
        <taxon>Arachnida</taxon>
        <taxon>Araneae</taxon>
        <taxon>Araneomorphae</taxon>
        <taxon>Entelegynae</taxon>
        <taxon>Araneoidea</taxon>
        <taxon>Linyphiidae</taxon>
        <taxon>Erigoninae</taxon>
        <taxon>Oedothorax</taxon>
    </lineage>
</organism>
<dbReference type="PRINTS" id="PR00401">
    <property type="entry name" value="SH2DOMAIN"/>
</dbReference>
<evidence type="ECO:0008006" key="8">
    <source>
        <dbReference type="Google" id="ProtNLM"/>
    </source>
</evidence>
<dbReference type="SMART" id="SM00462">
    <property type="entry name" value="PTB"/>
    <property type="match status" value="1"/>
</dbReference>
<keyword evidence="7" id="KW-1185">Reference proteome</keyword>
<dbReference type="CDD" id="cd00173">
    <property type="entry name" value="SH2"/>
    <property type="match status" value="1"/>
</dbReference>
<sequence>MMEGNFATKIFNKFNANENDSIFFKKKIGKSKLKDDLPDGSCFSRVLKIESEVEFESESTIRKCEYVGSFPVAGNDQTEKTEFVKEQLAQMRETNRKKPVLLVTSLTGIKVCSLNGKSVLMAHALKRISFATCDPEHRQFSFLAREPNNNFNEQYCHSFLAEDAKTAEELSGVVGSAFRLAYAQQLQPAQLSTPTSKRRSPVALLLGPAAFLSTCRDEPPAARACWAKKLVGKTKHNDPMVSQAIELSNRSFSNISELSSSSFCDPPMNNSKANRTKDLPLDLWSPLGNCSSSSEDNNSLTDLNSCKLVKDKPPLSKDLEVVKHENDLSDDTMNRDNSRPSSGGYINEGSSWEPPPKYMTSSKSDGFAALKKFSLGGRSHIPSAPPTDEEHLLDSSPSQSSKRSSRSSCDQSLPSSSSSLSESPMPGEAAEGASYCRSKRVSHSGSACSNSSLTPPPPPERYDSLYIAITEERELRGAPWFQAGIPREIALEILAQEPVGSFMVRESTSKPGCFALSLRVPRDFHQSGIAHYLIMRTNKGYKIKGFTKEFSSLTALITHHSVMPELLPCPLSLSRFNPSYKKHDSEDMVDMNDDPDYDLLSDFRRMLADNA</sequence>
<dbReference type="SUPFAM" id="SSF55550">
    <property type="entry name" value="SH2 domain"/>
    <property type="match status" value="1"/>
</dbReference>
<dbReference type="PROSITE" id="PS50001">
    <property type="entry name" value="SH2"/>
    <property type="match status" value="1"/>
</dbReference>
<name>A0AAV6VYD3_9ARAC</name>
<dbReference type="SMART" id="SM00252">
    <property type="entry name" value="SH2"/>
    <property type="match status" value="1"/>
</dbReference>
<reference evidence="6 7" key="1">
    <citation type="journal article" date="2022" name="Nat. Ecol. Evol.">
        <title>A masculinizing supergene underlies an exaggerated male reproductive morph in a spider.</title>
        <authorList>
            <person name="Hendrickx F."/>
            <person name="De Corte Z."/>
            <person name="Sonet G."/>
            <person name="Van Belleghem S.M."/>
            <person name="Kostlbacher S."/>
            <person name="Vangestel C."/>
        </authorList>
    </citation>
    <scope>NUCLEOTIDE SEQUENCE [LARGE SCALE GENOMIC DNA]</scope>
    <source>
        <strain evidence="6">W744_W776</strain>
    </source>
</reference>
<dbReference type="Gene3D" id="2.30.29.30">
    <property type="entry name" value="Pleckstrin-homology domain (PH domain)/Phosphotyrosine-binding domain (PTB)"/>
    <property type="match status" value="1"/>
</dbReference>
<feature type="domain" description="SH2" evidence="5">
    <location>
        <begin position="480"/>
        <end position="561"/>
    </location>
</feature>
<dbReference type="Gene3D" id="3.30.505.10">
    <property type="entry name" value="SH2 domain"/>
    <property type="match status" value="1"/>
</dbReference>
<protein>
    <recommendedName>
        <fullName evidence="8">SH2 domain-containing protein</fullName>
    </recommendedName>
</protein>
<accession>A0AAV6VYD3</accession>
<dbReference type="Proteomes" id="UP000827092">
    <property type="component" value="Unassembled WGS sequence"/>
</dbReference>
<evidence type="ECO:0000256" key="2">
    <source>
        <dbReference type="PROSITE-ProRule" id="PRU00191"/>
    </source>
</evidence>
<dbReference type="PROSITE" id="PS01179">
    <property type="entry name" value="PID"/>
    <property type="match status" value="1"/>
</dbReference>
<gene>
    <name evidence="6" type="ORF">JTE90_028847</name>
</gene>
<evidence type="ECO:0000313" key="6">
    <source>
        <dbReference type="EMBL" id="KAG8201193.1"/>
    </source>
</evidence>